<dbReference type="Proteomes" id="UP000680045">
    <property type="component" value="Unassembled WGS sequence"/>
</dbReference>
<name>A0A941FI18_9BACI</name>
<protein>
    <submittedName>
        <fullName evidence="1">Uncharacterized protein</fullName>
    </submittedName>
</protein>
<dbReference type="EMBL" id="JAGTPW010000028">
    <property type="protein sequence ID" value="MBR8645178.1"/>
    <property type="molecule type" value="Genomic_DNA"/>
</dbReference>
<organism evidence="1 2">
    <name type="scientific">Peribacillus frigoritolerans</name>
    <dbReference type="NCBI Taxonomy" id="450367"/>
    <lineage>
        <taxon>Bacteria</taxon>
        <taxon>Bacillati</taxon>
        <taxon>Bacillota</taxon>
        <taxon>Bacilli</taxon>
        <taxon>Bacillales</taxon>
        <taxon>Bacillaceae</taxon>
        <taxon>Peribacillus</taxon>
    </lineage>
</organism>
<accession>A0A941FI18</accession>
<evidence type="ECO:0000313" key="2">
    <source>
        <dbReference type="Proteomes" id="UP000680045"/>
    </source>
</evidence>
<evidence type="ECO:0000313" key="1">
    <source>
        <dbReference type="EMBL" id="MBR8645178.1"/>
    </source>
</evidence>
<dbReference type="AlphaFoldDB" id="A0A941FI18"/>
<sequence>METSETALRITVKRMRKIFRMPLWVPTKINREYKKAIQRLDKVIYGIIEKTEERHSKT</sequence>
<reference evidence="1" key="1">
    <citation type="submission" date="2021-04" db="EMBL/GenBank/DDBJ databases">
        <title>Whole genome sequencing of Enterococci isolates from hospitalized patients.</title>
        <authorList>
            <person name="Ogoti B.M."/>
            <person name="Onyambu F.G."/>
        </authorList>
    </citation>
    <scope>NUCLEOTIDE SEQUENCE</scope>
    <source>
        <strain evidence="1">242</strain>
    </source>
</reference>
<proteinExistence type="predicted"/>
<comment type="caution">
    <text evidence="1">The sequence shown here is derived from an EMBL/GenBank/DDBJ whole genome shotgun (WGS) entry which is preliminary data.</text>
</comment>
<gene>
    <name evidence="1" type="ORF">KEH51_16015</name>
</gene>